<protein>
    <submittedName>
        <fullName evidence="3">Uncharacterized protein</fullName>
    </submittedName>
</protein>
<dbReference type="AlphaFoldDB" id="A0A0D8HJ26"/>
<organism evidence="3 4">
    <name type="scientific">Acidithrix ferrooxidans</name>
    <dbReference type="NCBI Taxonomy" id="1280514"/>
    <lineage>
        <taxon>Bacteria</taxon>
        <taxon>Bacillati</taxon>
        <taxon>Actinomycetota</taxon>
        <taxon>Acidimicrobiia</taxon>
        <taxon>Acidimicrobiales</taxon>
        <taxon>Acidimicrobiaceae</taxon>
        <taxon>Acidithrix</taxon>
    </lineage>
</organism>
<evidence type="ECO:0000313" key="4">
    <source>
        <dbReference type="Proteomes" id="UP000032360"/>
    </source>
</evidence>
<gene>
    <name evidence="3" type="ORF">AXFE_20090</name>
</gene>
<evidence type="ECO:0000256" key="2">
    <source>
        <dbReference type="SAM" id="Phobius"/>
    </source>
</evidence>
<reference evidence="3 4" key="1">
    <citation type="submission" date="2015-01" db="EMBL/GenBank/DDBJ databases">
        <title>Draft genome of the acidophilic iron oxidizer Acidithrix ferrooxidans strain Py-F3.</title>
        <authorList>
            <person name="Poehlein A."/>
            <person name="Eisen S."/>
            <person name="Schloemann M."/>
            <person name="Johnson B.D."/>
            <person name="Daniel R."/>
            <person name="Muehling M."/>
        </authorList>
    </citation>
    <scope>NUCLEOTIDE SEQUENCE [LARGE SCALE GENOMIC DNA]</scope>
    <source>
        <strain evidence="3 4">Py-F3</strain>
    </source>
</reference>
<dbReference type="RefSeq" id="WP_052605653.1">
    <property type="nucleotide sequence ID" value="NZ_JXYS01000065.1"/>
</dbReference>
<feature type="transmembrane region" description="Helical" evidence="2">
    <location>
        <begin position="12"/>
        <end position="35"/>
    </location>
</feature>
<evidence type="ECO:0000256" key="1">
    <source>
        <dbReference type="SAM" id="MobiDB-lite"/>
    </source>
</evidence>
<comment type="caution">
    <text evidence="3">The sequence shown here is derived from an EMBL/GenBank/DDBJ whole genome shotgun (WGS) entry which is preliminary data.</text>
</comment>
<evidence type="ECO:0000313" key="3">
    <source>
        <dbReference type="EMBL" id="KJF17096.1"/>
    </source>
</evidence>
<keyword evidence="2" id="KW-0812">Transmembrane</keyword>
<dbReference type="Proteomes" id="UP000032360">
    <property type="component" value="Unassembled WGS sequence"/>
</dbReference>
<feature type="transmembrane region" description="Helical" evidence="2">
    <location>
        <begin position="179"/>
        <end position="199"/>
    </location>
</feature>
<dbReference type="OrthoDB" id="5176800at2"/>
<dbReference type="EMBL" id="JXYS01000065">
    <property type="protein sequence ID" value="KJF17096.1"/>
    <property type="molecule type" value="Genomic_DNA"/>
</dbReference>
<feature type="transmembrane region" description="Helical" evidence="2">
    <location>
        <begin position="148"/>
        <end position="167"/>
    </location>
</feature>
<keyword evidence="2" id="KW-1133">Transmembrane helix</keyword>
<accession>A0A0D8HJ26</accession>
<feature type="region of interest" description="Disordered" evidence="1">
    <location>
        <begin position="62"/>
        <end position="102"/>
    </location>
</feature>
<name>A0A0D8HJ26_9ACTN</name>
<keyword evidence="4" id="KW-1185">Reference proteome</keyword>
<sequence>MRDWPSASQERGFFLPVAEALTVGVVFVAVLLIGYHSPRPRDGRVDVVGSPASVPALVHQCQSEQTGGSRPCPGALERNRSRVATRGTDIRRPHSKQQSNSLRCRRQRAVSDIWPRNELLHSMISQSAPLHTVDKLPLLPNDTSGLPLFYPVFGVVIVSYLFGIASVTTGRSLSPTGRWAPASPLASLLAALSTLIARFSTQTMYTFGDPVKQAVL</sequence>
<keyword evidence="2" id="KW-0472">Membrane</keyword>
<proteinExistence type="predicted"/>